<evidence type="ECO:0000313" key="1">
    <source>
        <dbReference type="EMBL" id="KAJ5720066.1"/>
    </source>
</evidence>
<reference evidence="1" key="2">
    <citation type="submission" date="2023-01" db="EMBL/GenBank/DDBJ databases">
        <authorList>
            <person name="Petersen C."/>
        </authorList>
    </citation>
    <scope>NUCLEOTIDE SEQUENCE</scope>
    <source>
        <strain evidence="1">IBT 17514</strain>
    </source>
</reference>
<comment type="caution">
    <text evidence="1">The sequence shown here is derived from an EMBL/GenBank/DDBJ whole genome shotgun (WGS) entry which is preliminary data.</text>
</comment>
<dbReference type="EMBL" id="JAQJAN010000009">
    <property type="protein sequence ID" value="KAJ5720066.1"/>
    <property type="molecule type" value="Genomic_DNA"/>
</dbReference>
<name>A0AAD6HJN3_9EURO</name>
<protein>
    <submittedName>
        <fullName evidence="1">Uncharacterized protein</fullName>
    </submittedName>
</protein>
<accession>A0AAD6HJN3</accession>
<proteinExistence type="predicted"/>
<sequence length="284" mass="33251">MKDIFQSLVENPFYYMDLGTHWDGESETLPPTYGKELYQHWQKLFRVDEVGAEEWRTSTVQMMNRYLEPRTGPTTAPIHPVEAWDTTTGVRSWNIRQRYVNQLVRNMLDRSSLISPMLLDHDPKKELETEEPFRREGLLRQCYELACDFGVQLWVNSLSFRFEENINEIGPYTKRPASRQSLLRHKRWWAGGQHFSDTPVDYAKDNEAGRQAVVIFWPTIWCVWNGQDGKESLYSYGGRKGVEGVEHKEWIYVDDRDWVYEVLASGHVYIAGKGKVKPGDVSHK</sequence>
<evidence type="ECO:0000313" key="2">
    <source>
        <dbReference type="Proteomes" id="UP001215712"/>
    </source>
</evidence>
<dbReference type="Proteomes" id="UP001215712">
    <property type="component" value="Unassembled WGS sequence"/>
</dbReference>
<dbReference type="AlphaFoldDB" id="A0AAD6HJN3"/>
<organism evidence="1 2">
    <name type="scientific">Penicillium malachiteum</name>
    <dbReference type="NCBI Taxonomy" id="1324776"/>
    <lineage>
        <taxon>Eukaryota</taxon>
        <taxon>Fungi</taxon>
        <taxon>Dikarya</taxon>
        <taxon>Ascomycota</taxon>
        <taxon>Pezizomycotina</taxon>
        <taxon>Eurotiomycetes</taxon>
        <taxon>Eurotiomycetidae</taxon>
        <taxon>Eurotiales</taxon>
        <taxon>Aspergillaceae</taxon>
        <taxon>Penicillium</taxon>
    </lineage>
</organism>
<gene>
    <name evidence="1" type="ORF">N7493_006944</name>
</gene>
<reference evidence="1" key="1">
    <citation type="journal article" date="2023" name="IMA Fungus">
        <title>Comparative genomic study of the Penicillium genus elucidates a diverse pangenome and 15 lateral gene transfer events.</title>
        <authorList>
            <person name="Petersen C."/>
            <person name="Sorensen T."/>
            <person name="Nielsen M.R."/>
            <person name="Sondergaard T.E."/>
            <person name="Sorensen J.L."/>
            <person name="Fitzpatrick D.A."/>
            <person name="Frisvad J.C."/>
            <person name="Nielsen K.L."/>
        </authorList>
    </citation>
    <scope>NUCLEOTIDE SEQUENCE</scope>
    <source>
        <strain evidence="1">IBT 17514</strain>
    </source>
</reference>
<keyword evidence="2" id="KW-1185">Reference proteome</keyword>